<dbReference type="AlphaFoldDB" id="A0A7D9IKA9"/>
<name>A0A7D9IKA9_PARCT</name>
<dbReference type="PANTHER" id="PTHR46579:SF2">
    <property type="entry name" value="C2H2-TYPE DOMAIN-CONTAINING PROTEIN"/>
    <property type="match status" value="1"/>
</dbReference>
<keyword evidence="2" id="KW-1185">Reference proteome</keyword>
<dbReference type="EMBL" id="CACRXK020006266">
    <property type="protein sequence ID" value="CAB4008905.1"/>
    <property type="molecule type" value="Genomic_DNA"/>
</dbReference>
<proteinExistence type="predicted"/>
<gene>
    <name evidence="1" type="ORF">PACLA_8A068739</name>
</gene>
<protein>
    <submittedName>
        <fullName evidence="1">Uncharacterized protein</fullName>
    </submittedName>
</protein>
<comment type="caution">
    <text evidence="1">The sequence shown here is derived from an EMBL/GenBank/DDBJ whole genome shotgun (WGS) entry which is preliminary data.</text>
</comment>
<dbReference type="OrthoDB" id="5984388at2759"/>
<evidence type="ECO:0000313" key="2">
    <source>
        <dbReference type="Proteomes" id="UP001152795"/>
    </source>
</evidence>
<organism evidence="1 2">
    <name type="scientific">Paramuricea clavata</name>
    <name type="common">Red gorgonian</name>
    <name type="synonym">Violescent sea-whip</name>
    <dbReference type="NCBI Taxonomy" id="317549"/>
    <lineage>
        <taxon>Eukaryota</taxon>
        <taxon>Metazoa</taxon>
        <taxon>Cnidaria</taxon>
        <taxon>Anthozoa</taxon>
        <taxon>Octocorallia</taxon>
        <taxon>Malacalcyonacea</taxon>
        <taxon>Plexauridae</taxon>
        <taxon>Paramuricea</taxon>
    </lineage>
</organism>
<dbReference type="Pfam" id="PF02992">
    <property type="entry name" value="Transposase_21"/>
    <property type="match status" value="1"/>
</dbReference>
<dbReference type="InterPro" id="IPR004242">
    <property type="entry name" value="Transposase_21"/>
</dbReference>
<reference evidence="1" key="1">
    <citation type="submission" date="2020-04" db="EMBL/GenBank/DDBJ databases">
        <authorList>
            <person name="Alioto T."/>
            <person name="Alioto T."/>
            <person name="Gomez Garrido J."/>
        </authorList>
    </citation>
    <scope>NUCLEOTIDE SEQUENCE</scope>
    <source>
        <strain evidence="1">A484AB</strain>
    </source>
</reference>
<dbReference type="Proteomes" id="UP001152795">
    <property type="component" value="Unassembled WGS sequence"/>
</dbReference>
<dbReference type="PANTHER" id="PTHR46579">
    <property type="entry name" value="F5/8 TYPE C DOMAIN-CONTAINING PROTEIN-RELATED"/>
    <property type="match status" value="1"/>
</dbReference>
<sequence length="255" mass="28949">MIIIGIVPSLSKEPKNLNPFLKPAIKELQCLWKGIKLSSTINRFPLTFRAAILAVSCDVPAARNLGGFKSHSGYRGCSRCLKSFPGGFGQRKDYSGFDKGTWEPRTNSKHRRLAKKIAGIKTQAERDKFCRDNGTAKAMFKIWTNNRMLSKDLEKIEDRIKTIEIPSDLGRLPANISSNHGSYTAEQWKNWTLLYSLVCLKEILPDNEYNVGRPLFLHASTSAKLLSLKRIYTLLMDDFLLSFVEKSKPYMEKNV</sequence>
<evidence type="ECO:0000313" key="1">
    <source>
        <dbReference type="EMBL" id="CAB4008905.1"/>
    </source>
</evidence>
<accession>A0A7D9IKA9</accession>